<dbReference type="Proteomes" id="UP000011083">
    <property type="component" value="Unassembled WGS sequence"/>
</dbReference>
<dbReference type="RefSeq" id="XP_004337222.1">
    <property type="nucleotide sequence ID" value="XM_004337174.1"/>
</dbReference>
<dbReference type="AlphaFoldDB" id="L8GPW3"/>
<reference evidence="1 2" key="1">
    <citation type="journal article" date="2013" name="Genome Biol.">
        <title>Genome of Acanthamoeba castellanii highlights extensive lateral gene transfer and early evolution of tyrosine kinase signaling.</title>
        <authorList>
            <person name="Clarke M."/>
            <person name="Lohan A.J."/>
            <person name="Liu B."/>
            <person name="Lagkouvardos I."/>
            <person name="Roy S."/>
            <person name="Zafar N."/>
            <person name="Bertelli C."/>
            <person name="Schilde C."/>
            <person name="Kianianmomeni A."/>
            <person name="Burglin T.R."/>
            <person name="Frech C."/>
            <person name="Turcotte B."/>
            <person name="Kopec K.O."/>
            <person name="Synnott J.M."/>
            <person name="Choo C."/>
            <person name="Paponov I."/>
            <person name="Finkler A."/>
            <person name="Soon Heng Tan C."/>
            <person name="Hutchins A.P."/>
            <person name="Weinmeier T."/>
            <person name="Rattei T."/>
            <person name="Chu J.S."/>
            <person name="Gimenez G."/>
            <person name="Irimia M."/>
            <person name="Rigden D.J."/>
            <person name="Fitzpatrick D.A."/>
            <person name="Lorenzo-Morales J."/>
            <person name="Bateman A."/>
            <person name="Chiu C.H."/>
            <person name="Tang P."/>
            <person name="Hegemann P."/>
            <person name="Fromm H."/>
            <person name="Raoult D."/>
            <person name="Greub G."/>
            <person name="Miranda-Saavedra D."/>
            <person name="Chen N."/>
            <person name="Nash P."/>
            <person name="Ginger M.L."/>
            <person name="Horn M."/>
            <person name="Schaap P."/>
            <person name="Caler L."/>
            <person name="Loftus B."/>
        </authorList>
    </citation>
    <scope>NUCLEOTIDE SEQUENCE [LARGE SCALE GENOMIC DNA]</scope>
    <source>
        <strain evidence="1 2">Neff</strain>
    </source>
</reference>
<accession>L8GPW3</accession>
<dbReference type="VEuPathDB" id="AmoebaDB:ACA1_218630"/>
<evidence type="ECO:0000313" key="2">
    <source>
        <dbReference type="Proteomes" id="UP000011083"/>
    </source>
</evidence>
<dbReference type="KEGG" id="acan:ACA1_218630"/>
<sequence>MQRRPILMGLAPFAFARSTSPSSTALISSTTPVLTQSRFVSIIKSAAKKRFRVTGPFAKRKVVWHPRKLGGKSKTVGPERVHFTKLFPLSGL</sequence>
<proteinExistence type="predicted"/>
<protein>
    <submittedName>
        <fullName evidence="1">Uncharacterized protein</fullName>
    </submittedName>
</protein>
<dbReference type="GeneID" id="14915809"/>
<keyword evidence="2" id="KW-1185">Reference proteome</keyword>
<organism evidence="1 2">
    <name type="scientific">Acanthamoeba castellanii (strain ATCC 30010 / Neff)</name>
    <dbReference type="NCBI Taxonomy" id="1257118"/>
    <lineage>
        <taxon>Eukaryota</taxon>
        <taxon>Amoebozoa</taxon>
        <taxon>Discosea</taxon>
        <taxon>Longamoebia</taxon>
        <taxon>Centramoebida</taxon>
        <taxon>Acanthamoebidae</taxon>
        <taxon>Acanthamoeba</taxon>
    </lineage>
</organism>
<dbReference type="EMBL" id="KB008036">
    <property type="protein sequence ID" value="ELR15209.1"/>
    <property type="molecule type" value="Genomic_DNA"/>
</dbReference>
<name>L8GPW3_ACACF</name>
<gene>
    <name evidence="1" type="ORF">ACA1_218630</name>
</gene>
<evidence type="ECO:0000313" key="1">
    <source>
        <dbReference type="EMBL" id="ELR15209.1"/>
    </source>
</evidence>